<accession>A0A6J5MF43</accession>
<proteinExistence type="predicted"/>
<evidence type="ECO:0000313" key="1">
    <source>
        <dbReference type="EMBL" id="CAB4143953.1"/>
    </source>
</evidence>
<gene>
    <name evidence="1" type="ORF">UFOVP457_16</name>
</gene>
<dbReference type="EMBL" id="LR796435">
    <property type="protein sequence ID" value="CAB4143953.1"/>
    <property type="molecule type" value="Genomic_DNA"/>
</dbReference>
<protein>
    <submittedName>
        <fullName evidence="1">Uncharacterized protein</fullName>
    </submittedName>
</protein>
<reference evidence="1" key="1">
    <citation type="submission" date="2020-04" db="EMBL/GenBank/DDBJ databases">
        <authorList>
            <person name="Chiriac C."/>
            <person name="Salcher M."/>
            <person name="Ghai R."/>
            <person name="Kavagutti S V."/>
        </authorList>
    </citation>
    <scope>NUCLEOTIDE SEQUENCE</scope>
</reference>
<sequence length="162" mass="19780">MKDKMREPNLDPNSCTDINLVGFKYLKFAPIYDKEKWVERQMTDKTIVNDIIFHAEGPYNWLREKFCWDGKTFDEREKERYNYCKMFLERKWDELFKEESEKGRNEKAEWVKEQMSDPRHVAVLVQTCYQENAFARKLPEIDEEDLCRRFLSRAYDKIKPNI</sequence>
<name>A0A6J5MF43_9CAUD</name>
<organism evidence="1">
    <name type="scientific">uncultured Caudovirales phage</name>
    <dbReference type="NCBI Taxonomy" id="2100421"/>
    <lineage>
        <taxon>Viruses</taxon>
        <taxon>Duplodnaviria</taxon>
        <taxon>Heunggongvirae</taxon>
        <taxon>Uroviricota</taxon>
        <taxon>Caudoviricetes</taxon>
        <taxon>Peduoviridae</taxon>
        <taxon>Maltschvirus</taxon>
        <taxon>Maltschvirus maltsch</taxon>
    </lineage>
</organism>